<dbReference type="OrthoDB" id="9999821at2759"/>
<feature type="region of interest" description="Disordered" evidence="1">
    <location>
        <begin position="1"/>
        <end position="113"/>
    </location>
</feature>
<reference evidence="3 4" key="1">
    <citation type="journal article" date="2016" name="PLoS Pathog.">
        <title>Biosynthesis of antibiotic leucinostatins in bio-control fungus Purpureocillium lilacinum and their inhibition on phytophthora revealed by genome mining.</title>
        <authorList>
            <person name="Wang G."/>
            <person name="Liu Z."/>
            <person name="Lin R."/>
            <person name="Li E."/>
            <person name="Mao Z."/>
            <person name="Ling J."/>
            <person name="Yang Y."/>
            <person name="Yin W.B."/>
            <person name="Xie B."/>
        </authorList>
    </citation>
    <scope>NUCLEOTIDE SEQUENCE [LARGE SCALE GENOMIC DNA]</scope>
    <source>
        <strain evidence="3">170</strain>
    </source>
</reference>
<dbReference type="Gene3D" id="3.60.21.70">
    <property type="entry name" value="PhoD-like phosphatase"/>
    <property type="match status" value="1"/>
</dbReference>
<gene>
    <name evidence="3" type="ORF">VFPPC_12861</name>
</gene>
<feature type="region of interest" description="Disordered" evidence="1">
    <location>
        <begin position="791"/>
        <end position="816"/>
    </location>
</feature>
<dbReference type="InterPro" id="IPR043904">
    <property type="entry name" value="PhoD_2-like"/>
</dbReference>
<dbReference type="CDD" id="cd07389">
    <property type="entry name" value="MPP_PhoD"/>
    <property type="match status" value="1"/>
</dbReference>
<feature type="compositionally biased region" description="Basic and acidic residues" evidence="1">
    <location>
        <begin position="103"/>
        <end position="113"/>
    </location>
</feature>
<accession>A0A179G5Q7</accession>
<proteinExistence type="predicted"/>
<dbReference type="PANTHER" id="PTHR46689">
    <property type="entry name" value="MEMBRANE PROTEIN, PUTATIVE-RELATED"/>
    <property type="match status" value="1"/>
</dbReference>
<dbReference type="GO" id="GO:0016020">
    <property type="term" value="C:membrane"/>
    <property type="evidence" value="ECO:0007669"/>
    <property type="project" value="TreeGrafter"/>
</dbReference>
<feature type="region of interest" description="Disordered" evidence="1">
    <location>
        <begin position="739"/>
        <end position="760"/>
    </location>
</feature>
<dbReference type="InterPro" id="IPR038607">
    <property type="entry name" value="PhoD-like_sf"/>
</dbReference>
<dbReference type="GeneID" id="28854632"/>
<feature type="domain" description="PhoD-like phosphatase" evidence="2">
    <location>
        <begin position="459"/>
        <end position="531"/>
    </location>
</feature>
<dbReference type="STRING" id="1380566.A0A179G5Q7"/>
<protein>
    <submittedName>
        <fullName evidence="3">Transcription factor btf3</fullName>
    </submittedName>
</protein>
<dbReference type="InterPro" id="IPR018946">
    <property type="entry name" value="PhoD-like_MPP"/>
</dbReference>
<feature type="domain" description="PhoD-like phosphatase" evidence="2">
    <location>
        <begin position="547"/>
        <end position="709"/>
    </location>
</feature>
<evidence type="ECO:0000313" key="3">
    <source>
        <dbReference type="EMBL" id="OAQ72808.1"/>
    </source>
</evidence>
<name>A0A179G5Q7_METCM</name>
<feature type="compositionally biased region" description="Basic and acidic residues" evidence="1">
    <location>
        <begin position="739"/>
        <end position="756"/>
    </location>
</feature>
<dbReference type="Proteomes" id="UP000078397">
    <property type="component" value="Unassembled WGS sequence"/>
</dbReference>
<dbReference type="Pfam" id="PF19050">
    <property type="entry name" value="PhoD_2"/>
    <property type="match status" value="3"/>
</dbReference>
<keyword evidence="4" id="KW-1185">Reference proteome</keyword>
<dbReference type="KEGG" id="pchm:VFPPC_12861"/>
<sequence length="816" mass="90297">MASQHSADGQYDDPERNPHASASRWRHQESSAFRRHAGQAHPQARDPVSTEGTTGDLANFLNSSRVEPTGETNGGGNFQPITVAAAVSNGEQQQQQDGADADEGGRGELPADGKEVVCGPLLNYRRMEQNRWYGSVLVVTKGGGQDVLYQPSLVLRRVGEAASVASQNGVNGAVGQDANAVAAAQGTQFEGQRLYSDPRNTFWVFTIDVPIEAREVKYEYEIPDVRYSREHKPRVNSFFIPAADESMRVMFHSCNGFSVGTDEEAFSGAPLWKDVLRKHERIPFHVMLGGGDQIYNDGIRVNGPLRQWTDIRNPKKRAEFPFPESLRAECDDYYLKNYIRWYNSAPFALANGQIPQVNIWDDHDIIDGFGSYVDNFMRCDVFRGIGGTAHKYYLLFQHHLPPPPSTYTSDHVDANGDSPGPDPNQLINTFVAEPTLGHQYIRGLKPGPYVAEHSLNMFTRLGARMAMLGIDARTERTRHQVNYPETYKLIFERLRKELADAVSSGRPIKHLILLLGIPIAYPRLTWLENILRSPIIGPIKFLHRRFGVGGGLFNQFDGSVDLLDDLDDHYTAKTHKTERRNLVEGLQKIAAEFSVRITILGGDVHLAALGRFYSNPKLKLPVEKDNRYMANVVSSAIVNKPPPQAVANLLARRNKIHHLNGQTDETLLDFFNKDPGESTKTADHNHCTMPSRNFAMLTENSPNNAATSTNGEASVDGLAHEATTSFIGRDGHSEMHRGEVHAGTKHKSASDGHGRGNDGSLDIRINVEIDQHSAEGETEAYGLTVPLLQYEKPATPGSRPVTGRSTQANSEVATSQ</sequence>
<feature type="domain" description="PhoD-like phosphatase" evidence="2">
    <location>
        <begin position="243"/>
        <end position="399"/>
    </location>
</feature>
<evidence type="ECO:0000313" key="4">
    <source>
        <dbReference type="Proteomes" id="UP000078397"/>
    </source>
</evidence>
<dbReference type="EMBL" id="LSBJ02000001">
    <property type="protein sequence ID" value="OAQ72808.1"/>
    <property type="molecule type" value="Genomic_DNA"/>
</dbReference>
<organism evidence="3 4">
    <name type="scientific">Pochonia chlamydosporia 170</name>
    <dbReference type="NCBI Taxonomy" id="1380566"/>
    <lineage>
        <taxon>Eukaryota</taxon>
        <taxon>Fungi</taxon>
        <taxon>Dikarya</taxon>
        <taxon>Ascomycota</taxon>
        <taxon>Pezizomycotina</taxon>
        <taxon>Sordariomycetes</taxon>
        <taxon>Hypocreomycetidae</taxon>
        <taxon>Hypocreales</taxon>
        <taxon>Clavicipitaceae</taxon>
        <taxon>Pochonia</taxon>
    </lineage>
</organism>
<comment type="caution">
    <text evidence="3">The sequence shown here is derived from an EMBL/GenBank/DDBJ whole genome shotgun (WGS) entry which is preliminary data.</text>
</comment>
<feature type="compositionally biased region" description="Polar residues" evidence="1">
    <location>
        <begin position="803"/>
        <end position="816"/>
    </location>
</feature>
<dbReference type="PANTHER" id="PTHR46689:SF3">
    <property type="entry name" value="PHOD-LIKE PHOSPHATASE DOMAIN-CONTAINING PROTEIN"/>
    <property type="match status" value="1"/>
</dbReference>
<dbReference type="AlphaFoldDB" id="A0A179G5Q7"/>
<evidence type="ECO:0000259" key="2">
    <source>
        <dbReference type="Pfam" id="PF19050"/>
    </source>
</evidence>
<dbReference type="RefSeq" id="XP_018148891.1">
    <property type="nucleotide sequence ID" value="XM_018290638.1"/>
</dbReference>
<evidence type="ECO:0000256" key="1">
    <source>
        <dbReference type="SAM" id="MobiDB-lite"/>
    </source>
</evidence>